<dbReference type="InterPro" id="IPR013325">
    <property type="entry name" value="RNA_pol_sigma_r2"/>
</dbReference>
<dbReference type="EMBL" id="MFQZ01000005">
    <property type="protein sequence ID" value="OGH88215.1"/>
    <property type="molecule type" value="Genomic_DNA"/>
</dbReference>
<evidence type="ECO:0000313" key="8">
    <source>
        <dbReference type="Proteomes" id="UP000177907"/>
    </source>
</evidence>
<keyword evidence="3" id="KW-0731">Sigma factor</keyword>
<dbReference type="InterPro" id="IPR013249">
    <property type="entry name" value="RNA_pol_sigma70_r4_t2"/>
</dbReference>
<dbReference type="AlphaFoldDB" id="A0A1F6NWB1"/>
<dbReference type="InterPro" id="IPR014284">
    <property type="entry name" value="RNA_pol_sigma-70_dom"/>
</dbReference>
<dbReference type="Pfam" id="PF04542">
    <property type="entry name" value="Sigma70_r2"/>
    <property type="match status" value="1"/>
</dbReference>
<dbReference type="SUPFAM" id="SSF88659">
    <property type="entry name" value="Sigma3 and sigma4 domains of RNA polymerase sigma factors"/>
    <property type="match status" value="1"/>
</dbReference>
<dbReference type="GO" id="GO:0006352">
    <property type="term" value="P:DNA-templated transcription initiation"/>
    <property type="evidence" value="ECO:0007669"/>
    <property type="project" value="InterPro"/>
</dbReference>
<dbReference type="SUPFAM" id="SSF88946">
    <property type="entry name" value="Sigma2 domain of RNA polymerase sigma factors"/>
    <property type="match status" value="1"/>
</dbReference>
<dbReference type="Pfam" id="PF08281">
    <property type="entry name" value="Sigma70_r4_2"/>
    <property type="match status" value="1"/>
</dbReference>
<dbReference type="Gene3D" id="1.10.10.10">
    <property type="entry name" value="Winged helix-like DNA-binding domain superfamily/Winged helix DNA-binding domain"/>
    <property type="match status" value="1"/>
</dbReference>
<evidence type="ECO:0000259" key="5">
    <source>
        <dbReference type="Pfam" id="PF04542"/>
    </source>
</evidence>
<dbReference type="InterPro" id="IPR036388">
    <property type="entry name" value="WH-like_DNA-bd_sf"/>
</dbReference>
<dbReference type="GO" id="GO:0003677">
    <property type="term" value="F:DNA binding"/>
    <property type="evidence" value="ECO:0007669"/>
    <property type="project" value="InterPro"/>
</dbReference>
<dbReference type="Gene3D" id="1.10.1740.10">
    <property type="match status" value="1"/>
</dbReference>
<evidence type="ECO:0000256" key="1">
    <source>
        <dbReference type="ARBA" id="ARBA00010641"/>
    </source>
</evidence>
<gene>
    <name evidence="7" type="ORF">A3J93_00545</name>
</gene>
<reference evidence="7 8" key="1">
    <citation type="journal article" date="2016" name="Nat. Commun.">
        <title>Thousands of microbial genomes shed light on interconnected biogeochemical processes in an aquifer system.</title>
        <authorList>
            <person name="Anantharaman K."/>
            <person name="Brown C.T."/>
            <person name="Hug L.A."/>
            <person name="Sharon I."/>
            <person name="Castelle C.J."/>
            <person name="Probst A.J."/>
            <person name="Thomas B.C."/>
            <person name="Singh A."/>
            <person name="Wilkins M.J."/>
            <person name="Karaoz U."/>
            <person name="Brodie E.L."/>
            <person name="Williams K.H."/>
            <person name="Hubbard S.S."/>
            <person name="Banfield J.F."/>
        </authorList>
    </citation>
    <scope>NUCLEOTIDE SEQUENCE [LARGE SCALE GENOMIC DNA]</scope>
</reference>
<protein>
    <recommendedName>
        <fullName evidence="9">HTH luxR-type domain-containing protein</fullName>
    </recommendedName>
</protein>
<evidence type="ECO:0000256" key="4">
    <source>
        <dbReference type="ARBA" id="ARBA00023163"/>
    </source>
</evidence>
<evidence type="ECO:0000256" key="3">
    <source>
        <dbReference type="ARBA" id="ARBA00023082"/>
    </source>
</evidence>
<comment type="caution">
    <text evidence="7">The sequence shown here is derived from an EMBL/GenBank/DDBJ whole genome shotgun (WGS) entry which is preliminary data.</text>
</comment>
<dbReference type="CDD" id="cd06171">
    <property type="entry name" value="Sigma70_r4"/>
    <property type="match status" value="1"/>
</dbReference>
<accession>A0A1F6NWB1</accession>
<feature type="domain" description="RNA polymerase sigma-70 region 2" evidence="5">
    <location>
        <begin position="30"/>
        <end position="91"/>
    </location>
</feature>
<name>A0A1F6NWB1_9BACT</name>
<sequence length="174" mass="20055">MTIEQELSLVAQAQNGNRAALGSLWDVITPKLYGYLINTLRDSHLAEDILQNTWLKATGSISKFKPQGVRFSAWLFAIAKNECRQHWRAQKFDEPITENLADNLRDNTREDITEKLYLESVLRRLSEDEQELLRLRYISGFSFKEIAKILNISAITARVRIHRTLGRARVNLAN</sequence>
<evidence type="ECO:0008006" key="9">
    <source>
        <dbReference type="Google" id="ProtNLM"/>
    </source>
</evidence>
<dbReference type="PANTHER" id="PTHR43133:SF62">
    <property type="entry name" value="RNA POLYMERASE SIGMA FACTOR SIGZ"/>
    <property type="match status" value="1"/>
</dbReference>
<comment type="similarity">
    <text evidence="1">Belongs to the sigma-70 factor family. ECF subfamily.</text>
</comment>
<dbReference type="InterPro" id="IPR007627">
    <property type="entry name" value="RNA_pol_sigma70_r2"/>
</dbReference>
<dbReference type="STRING" id="1798704.A3J93_00545"/>
<dbReference type="PANTHER" id="PTHR43133">
    <property type="entry name" value="RNA POLYMERASE ECF-TYPE SIGMA FACTO"/>
    <property type="match status" value="1"/>
</dbReference>
<feature type="domain" description="RNA polymerase sigma factor 70 region 4 type 2" evidence="6">
    <location>
        <begin position="117"/>
        <end position="165"/>
    </location>
</feature>
<evidence type="ECO:0000259" key="6">
    <source>
        <dbReference type="Pfam" id="PF08281"/>
    </source>
</evidence>
<dbReference type="InterPro" id="IPR039425">
    <property type="entry name" value="RNA_pol_sigma-70-like"/>
</dbReference>
<evidence type="ECO:0000256" key="2">
    <source>
        <dbReference type="ARBA" id="ARBA00023015"/>
    </source>
</evidence>
<dbReference type="InterPro" id="IPR013324">
    <property type="entry name" value="RNA_pol_sigma_r3/r4-like"/>
</dbReference>
<dbReference type="NCBIfam" id="TIGR02937">
    <property type="entry name" value="sigma70-ECF"/>
    <property type="match status" value="1"/>
</dbReference>
<keyword evidence="4" id="KW-0804">Transcription</keyword>
<dbReference type="GO" id="GO:0016987">
    <property type="term" value="F:sigma factor activity"/>
    <property type="evidence" value="ECO:0007669"/>
    <property type="project" value="UniProtKB-KW"/>
</dbReference>
<keyword evidence="2" id="KW-0805">Transcription regulation</keyword>
<evidence type="ECO:0000313" key="7">
    <source>
        <dbReference type="EMBL" id="OGH88215.1"/>
    </source>
</evidence>
<organism evidence="7 8">
    <name type="scientific">Candidatus Magasanikbacteria bacterium RIFOXYC2_FULL_42_28</name>
    <dbReference type="NCBI Taxonomy" id="1798704"/>
    <lineage>
        <taxon>Bacteria</taxon>
        <taxon>Candidatus Magasanikiibacteriota</taxon>
    </lineage>
</organism>
<proteinExistence type="inferred from homology"/>
<dbReference type="Proteomes" id="UP000177907">
    <property type="component" value="Unassembled WGS sequence"/>
</dbReference>